<evidence type="ECO:0000256" key="1">
    <source>
        <dbReference type="ARBA" id="ARBA00022729"/>
    </source>
</evidence>
<keyword evidence="1" id="KW-0732">Signal</keyword>
<keyword evidence="2" id="KW-1015">Disulfide bond</keyword>
<dbReference type="Gene3D" id="1.20.140.40">
    <property type="entry name" value="Invertase/pectin methylesterase inhibitor family protein"/>
    <property type="match status" value="2"/>
</dbReference>
<evidence type="ECO:0000256" key="3">
    <source>
        <dbReference type="ARBA" id="ARBA00038471"/>
    </source>
</evidence>
<protein>
    <recommendedName>
        <fullName evidence="4">Pectinesterase inhibitor domain-containing protein</fullName>
    </recommendedName>
</protein>
<evidence type="ECO:0000256" key="2">
    <source>
        <dbReference type="ARBA" id="ARBA00023157"/>
    </source>
</evidence>
<dbReference type="CDD" id="cd14859">
    <property type="entry name" value="PMEI_like"/>
    <property type="match status" value="2"/>
</dbReference>
<feature type="domain" description="Pectinesterase inhibitor" evidence="4">
    <location>
        <begin position="1"/>
        <end position="143"/>
    </location>
</feature>
<dbReference type="PANTHER" id="PTHR35357:SF8">
    <property type="entry name" value="OS01G0111000 PROTEIN"/>
    <property type="match status" value="1"/>
</dbReference>
<dbReference type="InterPro" id="IPR035513">
    <property type="entry name" value="Invertase/methylesterase_inhib"/>
</dbReference>
<accession>A0A9Q0FDV1</accession>
<dbReference type="PANTHER" id="PTHR35357">
    <property type="entry name" value="OS02G0537100 PROTEIN"/>
    <property type="match status" value="1"/>
</dbReference>
<organism evidence="5 6">
    <name type="scientific">Turnera subulata</name>
    <dbReference type="NCBI Taxonomy" id="218843"/>
    <lineage>
        <taxon>Eukaryota</taxon>
        <taxon>Viridiplantae</taxon>
        <taxon>Streptophyta</taxon>
        <taxon>Embryophyta</taxon>
        <taxon>Tracheophyta</taxon>
        <taxon>Spermatophyta</taxon>
        <taxon>Magnoliopsida</taxon>
        <taxon>eudicotyledons</taxon>
        <taxon>Gunneridae</taxon>
        <taxon>Pentapetalae</taxon>
        <taxon>rosids</taxon>
        <taxon>fabids</taxon>
        <taxon>Malpighiales</taxon>
        <taxon>Passifloraceae</taxon>
        <taxon>Turnera</taxon>
    </lineage>
</organism>
<dbReference type="AlphaFoldDB" id="A0A9Q0FDV1"/>
<name>A0A9Q0FDV1_9ROSI</name>
<gene>
    <name evidence="5" type="ORF">Tsubulata_047993</name>
</gene>
<dbReference type="EMBL" id="JAKUCV010005829">
    <property type="protein sequence ID" value="KAJ4829675.1"/>
    <property type="molecule type" value="Genomic_DNA"/>
</dbReference>
<dbReference type="SUPFAM" id="SSF101148">
    <property type="entry name" value="Plant invertase/pectin methylesterase inhibitor"/>
    <property type="match status" value="2"/>
</dbReference>
<dbReference type="NCBIfam" id="TIGR01614">
    <property type="entry name" value="PME_inhib"/>
    <property type="match status" value="2"/>
</dbReference>
<dbReference type="SMART" id="SM00856">
    <property type="entry name" value="PMEI"/>
    <property type="match status" value="2"/>
</dbReference>
<evidence type="ECO:0000259" key="4">
    <source>
        <dbReference type="SMART" id="SM00856"/>
    </source>
</evidence>
<dbReference type="OrthoDB" id="1899876at2759"/>
<proteinExistence type="inferred from homology"/>
<dbReference type="InterPro" id="IPR006501">
    <property type="entry name" value="Pectinesterase_inhib_dom"/>
</dbReference>
<sequence>MDSVCRQTSNYTFCVNSLYSDPNTPSADDQIKLAYIAFDLAYDGANQTQDYITQLLKNTAGPGRQVVYQSLKRCSQDYDNAMKALFAAFGDLDSETYFWLADYSSKASQAADDCQSAFRQITSPSLTSRNHDLKGLCEICLATSSYKFCMDSLYSDSRILSADLKTVALIAFGLAYSHAQNTQDHIAELLRNSCCPPQIAVNQHLQRCSHDYERAIVALQRATNELNSRNGHDLPDLADEVAQAAQDCQVAVEELASLPVLQTLTSMNHDLVAFSEICKTVGLYITLSS</sequence>
<dbReference type="Proteomes" id="UP001141552">
    <property type="component" value="Unassembled WGS sequence"/>
</dbReference>
<dbReference type="GO" id="GO:0004857">
    <property type="term" value="F:enzyme inhibitor activity"/>
    <property type="evidence" value="ECO:0007669"/>
    <property type="project" value="InterPro"/>
</dbReference>
<feature type="domain" description="Pectinesterase inhibitor" evidence="4">
    <location>
        <begin position="144"/>
        <end position="281"/>
    </location>
</feature>
<evidence type="ECO:0000313" key="5">
    <source>
        <dbReference type="EMBL" id="KAJ4829675.1"/>
    </source>
</evidence>
<comment type="similarity">
    <text evidence="3">Belongs to the PMEI family.</text>
</comment>
<keyword evidence="6" id="KW-1185">Reference proteome</keyword>
<evidence type="ECO:0000313" key="6">
    <source>
        <dbReference type="Proteomes" id="UP001141552"/>
    </source>
</evidence>
<dbReference type="Pfam" id="PF04043">
    <property type="entry name" value="PMEI"/>
    <property type="match status" value="1"/>
</dbReference>
<comment type="caution">
    <text evidence="5">The sequence shown here is derived from an EMBL/GenBank/DDBJ whole genome shotgun (WGS) entry which is preliminary data.</text>
</comment>
<reference evidence="5" key="1">
    <citation type="submission" date="2022-02" db="EMBL/GenBank/DDBJ databases">
        <authorList>
            <person name="Henning P.M."/>
            <person name="McCubbin A.G."/>
            <person name="Shore J.S."/>
        </authorList>
    </citation>
    <scope>NUCLEOTIDE SEQUENCE</scope>
    <source>
        <strain evidence="5">F60SS</strain>
        <tissue evidence="5">Leaves</tissue>
    </source>
</reference>
<reference evidence="5" key="2">
    <citation type="journal article" date="2023" name="Plants (Basel)">
        <title>Annotation of the Turnera subulata (Passifloraceae) Draft Genome Reveals the S-Locus Evolved after the Divergence of Turneroideae from Passifloroideae in a Stepwise Manner.</title>
        <authorList>
            <person name="Henning P.M."/>
            <person name="Roalson E.H."/>
            <person name="Mir W."/>
            <person name="McCubbin A.G."/>
            <person name="Shore J.S."/>
        </authorList>
    </citation>
    <scope>NUCLEOTIDE SEQUENCE</scope>
    <source>
        <strain evidence="5">F60SS</strain>
    </source>
</reference>